<gene>
    <name evidence="2" type="ORF">DFH08DRAFT_1072506</name>
</gene>
<evidence type="ECO:0000256" key="1">
    <source>
        <dbReference type="SAM" id="MobiDB-lite"/>
    </source>
</evidence>
<feature type="region of interest" description="Disordered" evidence="1">
    <location>
        <begin position="535"/>
        <end position="577"/>
    </location>
</feature>
<sequence length="577" mass="63755">MALPTGVYLLPVELLSRVFVLGAADQVLDSPFLLRPDEDHCVGSVTDFQLLVSHVCKHWREVALRMSCLWTSLHFREPAHIPRAEAFLARAAANHTLDILVDTVSVDDHIPGVTLCRDEMREIFTLIIPHVVRWRAFHLKVRANECKLIARQALSTCGPAPRLETLQLYHFEDYRTTQNLYIATYRPPVVIFDNVLPALKNVSLIGVNLPWTHAPYLQHLHALELALHPDNIRPPFKAWDAILRRSPRLRRLRLHYSGPRAADEHSERICVPDLEELSLTDLDPDHLTRLLHTLELPRLTTLALDLPEQDFAVVPEQDFTGVVQMIAGVSPSTVAPAAPLPIAALHTLRIIALECAPAALAALLRALVSLSVLELDFARIRDPEAICGVLLETIALPLTNADAEETRTTCECEDSRRAPVLPRLEEARLFGLPGERVRGLMAFRARFAEGCGGGGGGCFAECAESPPSSACSSSPSSAPGSPEDSTPTSSRIIIGSEVDFSPSRCGRAAAMPRFVVRWNARRRARDAVLEQLVRQGRVECVDEDDGEDDDVNEDYDSSEYGDELNGPSDEVEESGRA</sequence>
<evidence type="ECO:0000313" key="3">
    <source>
        <dbReference type="Proteomes" id="UP001218218"/>
    </source>
</evidence>
<dbReference type="EMBL" id="JARIHO010000002">
    <property type="protein sequence ID" value="KAJ7367168.1"/>
    <property type="molecule type" value="Genomic_DNA"/>
</dbReference>
<evidence type="ECO:0008006" key="4">
    <source>
        <dbReference type="Google" id="ProtNLM"/>
    </source>
</evidence>
<reference evidence="2" key="1">
    <citation type="submission" date="2023-03" db="EMBL/GenBank/DDBJ databases">
        <title>Massive genome expansion in bonnet fungi (Mycena s.s.) driven by repeated elements and novel gene families across ecological guilds.</title>
        <authorList>
            <consortium name="Lawrence Berkeley National Laboratory"/>
            <person name="Harder C.B."/>
            <person name="Miyauchi S."/>
            <person name="Viragh M."/>
            <person name="Kuo A."/>
            <person name="Thoen E."/>
            <person name="Andreopoulos B."/>
            <person name="Lu D."/>
            <person name="Skrede I."/>
            <person name="Drula E."/>
            <person name="Henrissat B."/>
            <person name="Morin E."/>
            <person name="Kohler A."/>
            <person name="Barry K."/>
            <person name="LaButti K."/>
            <person name="Morin E."/>
            <person name="Salamov A."/>
            <person name="Lipzen A."/>
            <person name="Mereny Z."/>
            <person name="Hegedus B."/>
            <person name="Baldrian P."/>
            <person name="Stursova M."/>
            <person name="Weitz H."/>
            <person name="Taylor A."/>
            <person name="Grigoriev I.V."/>
            <person name="Nagy L.G."/>
            <person name="Martin F."/>
            <person name="Kauserud H."/>
        </authorList>
    </citation>
    <scope>NUCLEOTIDE SEQUENCE</scope>
    <source>
        <strain evidence="2">CBHHK002</strain>
    </source>
</reference>
<dbReference type="InterPro" id="IPR032675">
    <property type="entry name" value="LRR_dom_sf"/>
</dbReference>
<evidence type="ECO:0000313" key="2">
    <source>
        <dbReference type="EMBL" id="KAJ7367168.1"/>
    </source>
</evidence>
<name>A0AAD7ASJ7_9AGAR</name>
<feature type="compositionally biased region" description="Acidic residues" evidence="1">
    <location>
        <begin position="541"/>
        <end position="562"/>
    </location>
</feature>
<dbReference type="Gene3D" id="3.80.10.10">
    <property type="entry name" value="Ribonuclease Inhibitor"/>
    <property type="match status" value="1"/>
</dbReference>
<comment type="caution">
    <text evidence="2">The sequence shown here is derived from an EMBL/GenBank/DDBJ whole genome shotgun (WGS) entry which is preliminary data.</text>
</comment>
<feature type="region of interest" description="Disordered" evidence="1">
    <location>
        <begin position="469"/>
        <end position="489"/>
    </location>
</feature>
<dbReference type="AlphaFoldDB" id="A0AAD7ASJ7"/>
<organism evidence="2 3">
    <name type="scientific">Mycena albidolilacea</name>
    <dbReference type="NCBI Taxonomy" id="1033008"/>
    <lineage>
        <taxon>Eukaryota</taxon>
        <taxon>Fungi</taxon>
        <taxon>Dikarya</taxon>
        <taxon>Basidiomycota</taxon>
        <taxon>Agaricomycotina</taxon>
        <taxon>Agaricomycetes</taxon>
        <taxon>Agaricomycetidae</taxon>
        <taxon>Agaricales</taxon>
        <taxon>Marasmiineae</taxon>
        <taxon>Mycenaceae</taxon>
        <taxon>Mycena</taxon>
    </lineage>
</organism>
<protein>
    <recommendedName>
        <fullName evidence="4">F-box domain-containing protein</fullName>
    </recommendedName>
</protein>
<keyword evidence="3" id="KW-1185">Reference proteome</keyword>
<dbReference type="Proteomes" id="UP001218218">
    <property type="component" value="Unassembled WGS sequence"/>
</dbReference>
<feature type="compositionally biased region" description="Low complexity" evidence="1">
    <location>
        <begin position="469"/>
        <end position="483"/>
    </location>
</feature>
<proteinExistence type="predicted"/>
<accession>A0AAD7ASJ7</accession>